<feature type="coiled-coil region" evidence="1">
    <location>
        <begin position="2344"/>
        <end position="2398"/>
    </location>
</feature>
<feature type="region of interest" description="Disordered" evidence="2">
    <location>
        <begin position="1906"/>
        <end position="1929"/>
    </location>
</feature>
<dbReference type="EMBL" id="JARYMX010000017">
    <property type="protein sequence ID" value="KAJ9536533.1"/>
    <property type="molecule type" value="Genomic_DNA"/>
</dbReference>
<evidence type="ECO:0000256" key="1">
    <source>
        <dbReference type="SAM" id="Coils"/>
    </source>
</evidence>
<keyword evidence="6" id="KW-1185">Reference proteome</keyword>
<dbReference type="InterPro" id="IPR025558">
    <property type="entry name" value="DUF4283"/>
</dbReference>
<accession>A0AA38S682</accession>
<proteinExistence type="predicted"/>
<feature type="compositionally biased region" description="Basic and acidic residues" evidence="2">
    <location>
        <begin position="488"/>
        <end position="499"/>
    </location>
</feature>
<name>A0AA38S682_9ASTR</name>
<evidence type="ECO:0000256" key="3">
    <source>
        <dbReference type="SAM" id="Phobius"/>
    </source>
</evidence>
<keyword evidence="1" id="KW-0175">Coiled coil</keyword>
<dbReference type="Proteomes" id="UP001172457">
    <property type="component" value="Unassembled WGS sequence"/>
</dbReference>
<dbReference type="Pfam" id="PF14111">
    <property type="entry name" value="DUF4283"/>
    <property type="match status" value="1"/>
</dbReference>
<evidence type="ECO:0000313" key="5">
    <source>
        <dbReference type="EMBL" id="KAJ9536533.1"/>
    </source>
</evidence>
<dbReference type="PANTHER" id="PTHR33116">
    <property type="entry name" value="REVERSE TRANSCRIPTASE ZINC-BINDING DOMAIN-CONTAINING PROTEIN-RELATED-RELATED"/>
    <property type="match status" value="1"/>
</dbReference>
<dbReference type="InterPro" id="IPR036691">
    <property type="entry name" value="Endo/exonu/phosph_ase_sf"/>
</dbReference>
<feature type="region of interest" description="Disordered" evidence="2">
    <location>
        <begin position="589"/>
        <end position="628"/>
    </location>
</feature>
<sequence length="3233" mass="363426">MQKKTLAEREYGQKEANAATQTLDYQSITVARLDNTQKQRRKADTSNVSPSALLRDNSEFINCVSAIHRFRLRSDREPSYFVIRVGSFLFPLGFVLWYAAASRAYVSCAVSAFVISSVVAFVRLGWLFESTMGFEDIFGDACVQPSRKSVFERLSDDKKEATVKEGEIKSSFAKVVGSSASDSLSFFPLESKVQSRVVLPVELTKEVMKTHHTTLYGYFLGPRVPFPIVEGYVKNLWSKFGFVKAMMNNNGIMFFKFNDLGGCMQVISNGPLMIRGVPMFVAQWDPLKGLTKPIHNTCPLWVKLHNVPLVAFNKEGISRIASVLGVPKQMDACTASMCDNAWGRPGFAKVLIEVWAIGNLKREIELVIPNLSGGVDSTVTIKVEYVWEPSQCSHCLVFGHSLASCAKAVAAQQKSKKGGKVDDEGFVTVEKRQWRPKVVDKPSSSGTSVEGVVDKPVGSATVTILTDKPNQDSAKPKEGSVTSTEGSAKPKQDSAKPKEGSATPSEVPVRPSDVLDDSLDAWDQFADPPEFSLPLKTDFVRTSRGVPEGSFRPPVDTVPKFTARRGQFVPNPKAATVDRTTTNVFSPLANLGDKDAGGGDPETLGGAAVSKGKGSADRSNSGSRGDVVGRRTAKSVSLHGTRIIVSWDSAYMDVMVIESHAQFMHCQIRLRGDTCSWFCSVVYGANNSVVRRQLWSGLRKFRAIMGSQPWVVMGDFNAMLFPHDALGGISRRNADLTDFLECVEDIEVFDVCYTGIQHTWCQKPREDAGLRRKLDRILANVEFTSRFQDAHARFHPRGISDHSPGVLIFKGGKRKRKFGFKFENFITEHPSFLQTVRRAWDVNVEGTFMYQVTSRLKALKEPLRNLRRSYGNLSDKVNNLKEELNVIQLACDMDPFNSDLKEDLEALQMAYHEACKDESLAARQRAKVRAVARSDGTFVYDDDVPYAFIDHLKGYLGTSDDSLEPLLPMGAFQNTLELSDALFMIRPILDSEIRDAMYQIGKDKAPGSDGFTSHFFKAAWEVVERMLRRIVDNILMAHELVVGYHLNIGKPRCAFKIDLRKAYDMVDWRFLIAMMEGFGFHPVLVSWIKEMLSTTSYSVVVNGESWGHFRGKRGIRQGDPLSPYLFTLIMEGFAMVFKQCIAEASRFDHHPGCSDIDLTHLCFADDLFVFTGGDVASVEVLKRALYLFEKRSGLSPNLNKSDVFFGNVPDSEKDAILSCLPFRLGAFPIRYLGVPLSPKFLKVSDYGGLISRVKLRVQNWKMKALSFGGRRQLVISVLQSLQLYWMAVFVFPSSVLHELESIFRSFLWSQGDSAQGKCRIAWNVLCCPRECGGLGFKNLSVWNRALIAKNMWAILTSRPTLWVSWVRSLNIHSSNFWIIRKTNTWSWVLRKMMDLRSVLRPHVVSRIGDGRNTQAWEDTWLRCGPLSSLISYRHIHSYGFNTSTTVREFLDQIDGTWPDDWLARWPNLALSTLPVVVDDTSDTVLWQSRSNGMVDFTVSVAYESMDMAHDTVPWTASVWFPGHIPKHAFCLWLACHHRLPTQDRLILWKHDPPDWKCSLCGSCLDSHQHLFFECTYASVVWAKVRDAIGWIDGTQSWNGIMDMLSGHNPPRKFIHKIGLAASVYMIWKERNKRIFTTERKPESVCARDTLEDIDVSMITLEPDDLPKKHNPRLDLVCEGVNEDSPNHHEGEKFYQRRMQRHDEDMGTMCKKLIDLIHCFLHLHNGIMFFKFNDLGGCNQVLAGGPLMIRGVPMFVAQWDPLKGLTKPIHTTCPLWVKLHNVPLVAFNKEGISRIASALGVPKQMDACTASMCDKAWGRPGFAKVLVEVWAIGELKRELEVVIPNPGGGEGSVVTIKVEYIWEHVQCSHCLVFGHKVNVCTRAPKVQSQTKKNSKVDSECFVTVERKQWKPKQTDKPSSSGTSNVGDQGATVGSARVTILPNTSGSALVNDSAKLPGVSELPTGGSAKPNEGSVPPNEGSARPNQDSAKPKEGETTHSEVPAKPSDVVDDSLDAWDQFADPPEFTMPLKTDFVRTSRGVPEGSFRPPVSTVPKFTARRGQFVPNPKTSTVDSTTANVFSPLANLGDKDAGGGDLAALSGVAVNKGKGSADRTSSGSKGGRGGPKDGKAWDADFMDVMVLESHAQYIHCEIRLRGDTHSWFCSVAYGANSGLQRRSLWSGLRKFKACLGDQPWVVMGDFNAMLFPHDALGDVSKRNGDMIDFFECLQDVELFDVVYSGIQFTWCQKPKEESGIRRKLDRVLANVDFTSVFPDARVRFLPRGISDHAPSVLSFKGGLRKKKYGFRFDNFLVEHPRFLQIVRHSWAMHTQGSFMFRLLTKLKALKAPLRRLRSTYGNLSVKVNSLKNELDVVQLACDMDPFNDELKQDLEALRGAYQQALRDENLAVRQRAKVKWLKEGDSNTRFFHNTVKEKRHVQRIQSVCDMGGTFVYDDDVGLAFIEHFTSFLGKRDGSLQHILEPDSFEHRISFADSLEMIRPISDVDIKNAMFGIGNDKAPGSDGFSSRFFKAAWEVVGNDVCISINNFFYNGRLLKELNHTLICLLPKIPNATSVSDYRPIACCSVLYKCISKIIVDRMKPVLDGIVNKSQSAFIPGRRIVDNILMAHELVVGYHLNVGPPRCAFKIDLRKAYDMVDWGFFIRMLEGFGFHHVLIKWIKELVTTTSYSVMINGEQRGFFKGERGIRQGDPLSPYLFTLIMEGFSMIFKRCIQEAADFGYHPGCEGIELTHLCFADDLFVFTAGDVASVEILKKALSLFGSCSGLAPNLLKSDIFFGNVPDHDRSAILNCLSFRMGNFPIRYLGVPLSPTFLKVADYGGLIAKVKARISNWKSKHLSFGGRKQLIISVLQSLQLYWMAVFVFPSAVIQELESLLRAFLWTQGEVVSGRCRIAWDSVTKPKEHGGLGFKRLGTWNRALIARNLWDILSKRDTMWVRWVFDRYLGDGSFWTTRPTLGWSWTLRKMWNLRDAIRPFIRLVIGNGYSTNAWQDTWLACGPLVVLLSYRRIHASGFSVSTTVQELLDTIDGWPPDWVARAPQLEGEVLPTLSEQPDSVQWVDVYGKPGSFSVSCAYASFDGVHQVVPWSKFVWFSGHIPKHAFCLWIACYKRHPTQDRMMNWKHDPPDWKCGLCGIRINVDWMSAPSKWDDMLDLLATIPMRAFQFKQKLALAATVYALWRERNRRVFTDEKRNENRLIKEIMEDVLMRMAWKKLKKDTHQPDVDS</sequence>
<keyword evidence="3" id="KW-1133">Transmembrane helix</keyword>
<dbReference type="CDD" id="cd01650">
    <property type="entry name" value="RT_nLTR_like"/>
    <property type="match status" value="2"/>
</dbReference>
<dbReference type="SUPFAM" id="SSF56672">
    <property type="entry name" value="DNA/RNA polymerases"/>
    <property type="match status" value="2"/>
</dbReference>
<evidence type="ECO:0000259" key="4">
    <source>
        <dbReference type="PROSITE" id="PS50878"/>
    </source>
</evidence>
<dbReference type="Gene3D" id="3.60.10.10">
    <property type="entry name" value="Endonuclease/exonuclease/phosphatase"/>
    <property type="match status" value="2"/>
</dbReference>
<keyword evidence="3" id="KW-0812">Transmembrane</keyword>
<feature type="coiled-coil region" evidence="1">
    <location>
        <begin position="863"/>
        <end position="917"/>
    </location>
</feature>
<evidence type="ECO:0000256" key="2">
    <source>
        <dbReference type="SAM" id="MobiDB-lite"/>
    </source>
</evidence>
<protein>
    <recommendedName>
        <fullName evidence="4">Reverse transcriptase domain-containing protein</fullName>
    </recommendedName>
</protein>
<dbReference type="InterPro" id="IPR043502">
    <property type="entry name" value="DNA/RNA_pol_sf"/>
</dbReference>
<feature type="region of interest" description="Disordered" evidence="2">
    <location>
        <begin position="464"/>
        <end position="514"/>
    </location>
</feature>
<feature type="domain" description="Reverse transcriptase" evidence="4">
    <location>
        <begin position="912"/>
        <end position="1236"/>
    </location>
</feature>
<dbReference type="InterPro" id="IPR000477">
    <property type="entry name" value="RT_dom"/>
</dbReference>
<evidence type="ECO:0000313" key="6">
    <source>
        <dbReference type="Proteomes" id="UP001172457"/>
    </source>
</evidence>
<keyword evidence="3" id="KW-0472">Membrane</keyword>
<feature type="transmembrane region" description="Helical" evidence="3">
    <location>
        <begin position="79"/>
        <end position="98"/>
    </location>
</feature>
<gene>
    <name evidence="5" type="ORF">OSB04_un000285</name>
</gene>
<dbReference type="PROSITE" id="PS50878">
    <property type="entry name" value="RT_POL"/>
    <property type="match status" value="2"/>
</dbReference>
<dbReference type="PANTHER" id="PTHR33116:SF84">
    <property type="entry name" value="RNA-DIRECTED DNA POLYMERASE"/>
    <property type="match status" value="1"/>
</dbReference>
<organism evidence="5 6">
    <name type="scientific">Centaurea solstitialis</name>
    <name type="common">yellow star-thistle</name>
    <dbReference type="NCBI Taxonomy" id="347529"/>
    <lineage>
        <taxon>Eukaryota</taxon>
        <taxon>Viridiplantae</taxon>
        <taxon>Streptophyta</taxon>
        <taxon>Embryophyta</taxon>
        <taxon>Tracheophyta</taxon>
        <taxon>Spermatophyta</taxon>
        <taxon>Magnoliopsida</taxon>
        <taxon>eudicotyledons</taxon>
        <taxon>Gunneridae</taxon>
        <taxon>Pentapetalae</taxon>
        <taxon>asterids</taxon>
        <taxon>campanulids</taxon>
        <taxon>Asterales</taxon>
        <taxon>Asteraceae</taxon>
        <taxon>Carduoideae</taxon>
        <taxon>Cardueae</taxon>
        <taxon>Centaureinae</taxon>
        <taxon>Centaurea</taxon>
    </lineage>
</organism>
<feature type="transmembrane region" description="Helical" evidence="3">
    <location>
        <begin position="104"/>
        <end position="126"/>
    </location>
</feature>
<feature type="compositionally biased region" description="Basic and acidic residues" evidence="2">
    <location>
        <begin position="1987"/>
        <end position="1996"/>
    </location>
</feature>
<dbReference type="Pfam" id="PF00078">
    <property type="entry name" value="RVT_1"/>
    <property type="match status" value="2"/>
</dbReference>
<reference evidence="5" key="1">
    <citation type="submission" date="2023-03" db="EMBL/GenBank/DDBJ databases">
        <title>Chromosome-scale reference genome and RAD-based genetic map of yellow starthistle (Centaurea solstitialis) reveal putative structural variation and QTLs associated with invader traits.</title>
        <authorList>
            <person name="Reatini B."/>
            <person name="Cang F.A."/>
            <person name="Jiang Q."/>
            <person name="Mckibben M.T.W."/>
            <person name="Barker M.S."/>
            <person name="Rieseberg L.H."/>
            <person name="Dlugosch K.M."/>
        </authorList>
    </citation>
    <scope>NUCLEOTIDE SEQUENCE</scope>
    <source>
        <strain evidence="5">CAN-66</strain>
        <tissue evidence="5">Leaf</tissue>
    </source>
</reference>
<feature type="domain" description="Reverse transcriptase" evidence="4">
    <location>
        <begin position="2540"/>
        <end position="2819"/>
    </location>
</feature>
<dbReference type="Pfam" id="PF13966">
    <property type="entry name" value="zf-RVT"/>
    <property type="match status" value="2"/>
</dbReference>
<feature type="compositionally biased region" description="Polar residues" evidence="2">
    <location>
        <begin position="1915"/>
        <end position="1925"/>
    </location>
</feature>
<feature type="region of interest" description="Disordered" evidence="2">
    <location>
        <begin position="1944"/>
        <end position="2007"/>
    </location>
</feature>
<dbReference type="InterPro" id="IPR026960">
    <property type="entry name" value="RVT-Znf"/>
</dbReference>
<feature type="region of interest" description="Disordered" evidence="2">
    <location>
        <begin position="2103"/>
        <end position="2125"/>
    </location>
</feature>
<comment type="caution">
    <text evidence="5">The sequence shown here is derived from an EMBL/GenBank/DDBJ whole genome shotgun (WGS) entry which is preliminary data.</text>
</comment>
<dbReference type="SUPFAM" id="SSF56219">
    <property type="entry name" value="DNase I-like"/>
    <property type="match status" value="2"/>
</dbReference>